<dbReference type="RefSeq" id="WP_368007362.1">
    <property type="nucleotide sequence ID" value="NZ_JAMXFF010000023.1"/>
</dbReference>
<reference evidence="1 2" key="1">
    <citation type="journal article" date="2022" name="Front. Microbiol.">
        <title>High genomic differentiation and limited gene flow indicate recent cryptic speciation within the genus Laspinema (cyanobacteria).</title>
        <authorList>
            <person name="Stanojkovic A."/>
            <person name="Skoupy S."/>
            <person name="Skaloud P."/>
            <person name="Dvorak P."/>
        </authorList>
    </citation>
    <scope>NUCLEOTIDE SEQUENCE [LARGE SCALE GENOMIC DNA]</scope>
    <source>
        <strain evidence="1 2">D2a</strain>
    </source>
</reference>
<keyword evidence="2" id="KW-1185">Reference proteome</keyword>
<evidence type="ECO:0000313" key="1">
    <source>
        <dbReference type="EMBL" id="MCT7967802.1"/>
    </source>
</evidence>
<proteinExistence type="predicted"/>
<organism evidence="1 2">
    <name type="scientific">Laspinema palackyanum D2a</name>
    <dbReference type="NCBI Taxonomy" id="2953684"/>
    <lineage>
        <taxon>Bacteria</taxon>
        <taxon>Bacillati</taxon>
        <taxon>Cyanobacteriota</taxon>
        <taxon>Cyanophyceae</taxon>
        <taxon>Oscillatoriophycideae</taxon>
        <taxon>Oscillatoriales</taxon>
        <taxon>Laspinemataceae</taxon>
        <taxon>Laspinema</taxon>
        <taxon>Laspinema palackyanum</taxon>
    </lineage>
</organism>
<protein>
    <submittedName>
        <fullName evidence="1">Uncharacterized protein</fullName>
    </submittedName>
</protein>
<sequence length="106" mass="12064">MLDIALISIIDSIIISVIDNVIDFVIVIEKRGKKSPSVLEQRELWWNQRLKPLQQEEKSALKQNYGTGVLLLDDGISLRHGFAYRRGVRNSPQIENAAILSLYCLD</sequence>
<evidence type="ECO:0000313" key="2">
    <source>
        <dbReference type="Proteomes" id="UP001525890"/>
    </source>
</evidence>
<dbReference type="Proteomes" id="UP001525890">
    <property type="component" value="Unassembled WGS sequence"/>
</dbReference>
<name>A0ABT2MTD9_9CYAN</name>
<accession>A0ABT2MTD9</accession>
<dbReference type="EMBL" id="JAMXFF010000023">
    <property type="protein sequence ID" value="MCT7967802.1"/>
    <property type="molecule type" value="Genomic_DNA"/>
</dbReference>
<gene>
    <name evidence="1" type="ORF">NG799_15780</name>
</gene>
<comment type="caution">
    <text evidence="1">The sequence shown here is derived from an EMBL/GenBank/DDBJ whole genome shotgun (WGS) entry which is preliminary data.</text>
</comment>